<sequence>MNLFKTQKQNLESIANDLLKHLRVKVTPITVGSCILNHPEYPSILSLSDCLDNWNVKNDAYRIDKTAFEKEDLLFPFAAHFTEKGGRFILVHNIEEGSVHYTDEKERKGIMTEQEFLDRWDGIAFHAEGKTTSGEKDYRLNYLKAILHKLLLPSTMILCMVILGFSIAAHPFSLFYTLLCSLKFIGTGISILLLAQSINSQNPFIRNLCGLAGKSDCNSILKSDAAKITDWLSWSEIGFFYYTGSLLLLLIQPSSVSLIAWLNVTALPYTIYSITYQYRHKNWCILCCAVQVILWSEFLANAGHSTFSFPVVTDRPYWILICFLAPVIIWALLKPAFYQAQQLAPLQRQLKKFKYNTDLFLQALTNQPRYAVGADLMPVVLGNPDASTVITMVSNPNCNPCARAHSFLETWIAGRDDIQVKVVFATADHDNDIRTKVARHLAALTLSNEKKIAERALTHWYEQKGNFEAWAEAFPLDKAIPTNDSSERQKQWCKMAEITFTPTILINGYKMPDPYQLEDLRYLLN</sequence>
<keyword evidence="3 10" id="KW-0812">Transmembrane</keyword>
<dbReference type="AlphaFoldDB" id="A0A7W6K7Q1"/>
<feature type="domain" description="Peptidase C39" evidence="11">
    <location>
        <begin position="19"/>
        <end position="126"/>
    </location>
</feature>
<evidence type="ECO:0000259" key="11">
    <source>
        <dbReference type="Pfam" id="PF03412"/>
    </source>
</evidence>
<evidence type="ECO:0000259" key="13">
    <source>
        <dbReference type="Pfam" id="PF13462"/>
    </source>
</evidence>
<evidence type="ECO:0000256" key="6">
    <source>
        <dbReference type="ARBA" id="ARBA00023002"/>
    </source>
</evidence>
<protein>
    <submittedName>
        <fullName evidence="14">Protein-disulfide isomerase</fullName>
    </submittedName>
</protein>
<evidence type="ECO:0000256" key="9">
    <source>
        <dbReference type="ARBA" id="ARBA00023284"/>
    </source>
</evidence>
<evidence type="ECO:0000256" key="5">
    <source>
        <dbReference type="ARBA" id="ARBA00022989"/>
    </source>
</evidence>
<dbReference type="GO" id="GO:0006508">
    <property type="term" value="P:proteolysis"/>
    <property type="evidence" value="ECO:0007669"/>
    <property type="project" value="InterPro"/>
</dbReference>
<dbReference type="GO" id="GO:0016491">
    <property type="term" value="F:oxidoreductase activity"/>
    <property type="evidence" value="ECO:0007669"/>
    <property type="project" value="UniProtKB-KW"/>
</dbReference>
<dbReference type="GO" id="GO:0016853">
    <property type="term" value="F:isomerase activity"/>
    <property type="evidence" value="ECO:0007669"/>
    <property type="project" value="UniProtKB-KW"/>
</dbReference>
<reference evidence="14 15" key="1">
    <citation type="submission" date="2020-08" db="EMBL/GenBank/DDBJ databases">
        <title>Genomic Encyclopedia of Type Strains, Phase IV (KMG-IV): sequencing the most valuable type-strain genomes for metagenomic binning, comparative biology and taxonomic classification.</title>
        <authorList>
            <person name="Goeker M."/>
        </authorList>
    </citation>
    <scope>NUCLEOTIDE SEQUENCE [LARGE SCALE GENOMIC DNA]</scope>
    <source>
        <strain evidence="14 15">DSM 100774</strain>
    </source>
</reference>
<dbReference type="Pfam" id="PF07884">
    <property type="entry name" value="VKOR"/>
    <property type="match status" value="1"/>
</dbReference>
<evidence type="ECO:0000256" key="8">
    <source>
        <dbReference type="ARBA" id="ARBA00023157"/>
    </source>
</evidence>
<evidence type="ECO:0000256" key="1">
    <source>
        <dbReference type="ARBA" id="ARBA00004141"/>
    </source>
</evidence>
<comment type="subcellular location">
    <subcellularLocation>
        <location evidence="1">Membrane</location>
        <topology evidence="1">Multi-pass membrane protein</topology>
    </subcellularLocation>
</comment>
<dbReference type="Pfam" id="PF03412">
    <property type="entry name" value="Peptidase_C39"/>
    <property type="match status" value="1"/>
</dbReference>
<keyword evidence="6" id="KW-0560">Oxidoreductase</keyword>
<evidence type="ECO:0000256" key="3">
    <source>
        <dbReference type="ARBA" id="ARBA00022692"/>
    </source>
</evidence>
<dbReference type="Proteomes" id="UP000532273">
    <property type="component" value="Unassembled WGS sequence"/>
</dbReference>
<keyword evidence="5 10" id="KW-1133">Transmembrane helix</keyword>
<evidence type="ECO:0000313" key="15">
    <source>
        <dbReference type="Proteomes" id="UP000532273"/>
    </source>
</evidence>
<dbReference type="GO" id="GO:0005524">
    <property type="term" value="F:ATP binding"/>
    <property type="evidence" value="ECO:0007669"/>
    <property type="project" value="InterPro"/>
</dbReference>
<gene>
    <name evidence="14" type="ORF">GGQ60_000669</name>
</gene>
<evidence type="ECO:0000256" key="7">
    <source>
        <dbReference type="ARBA" id="ARBA00023136"/>
    </source>
</evidence>
<comment type="similarity">
    <text evidence="2">Belongs to the VKOR family.</text>
</comment>
<dbReference type="Pfam" id="PF13462">
    <property type="entry name" value="Thioredoxin_4"/>
    <property type="match status" value="1"/>
</dbReference>
<feature type="domain" description="Vitamin K epoxide reductase" evidence="12">
    <location>
        <begin position="179"/>
        <end position="299"/>
    </location>
</feature>
<keyword evidence="4" id="KW-0874">Quinone</keyword>
<keyword evidence="7 10" id="KW-0472">Membrane</keyword>
<keyword evidence="14" id="KW-0413">Isomerase</keyword>
<dbReference type="RefSeq" id="WP_183759948.1">
    <property type="nucleotide sequence ID" value="NZ_BMHZ01000002.1"/>
</dbReference>
<dbReference type="InterPro" id="IPR012932">
    <property type="entry name" value="VKOR"/>
</dbReference>
<accession>A0A7W6K7Q1</accession>
<dbReference type="GO" id="GO:0008233">
    <property type="term" value="F:peptidase activity"/>
    <property type="evidence" value="ECO:0007669"/>
    <property type="project" value="InterPro"/>
</dbReference>
<dbReference type="SUPFAM" id="SSF52833">
    <property type="entry name" value="Thioredoxin-like"/>
    <property type="match status" value="1"/>
</dbReference>
<feature type="domain" description="Thioredoxin-like fold" evidence="13">
    <location>
        <begin position="378"/>
        <end position="524"/>
    </location>
</feature>
<dbReference type="EMBL" id="JACIEF010000001">
    <property type="protein sequence ID" value="MBB4106709.1"/>
    <property type="molecule type" value="Genomic_DNA"/>
</dbReference>
<comment type="caution">
    <text evidence="14">The sequence shown here is derived from an EMBL/GenBank/DDBJ whole genome shotgun (WGS) entry which is preliminary data.</text>
</comment>
<dbReference type="InterPro" id="IPR038354">
    <property type="entry name" value="VKOR_sf"/>
</dbReference>
<proteinExistence type="inferred from homology"/>
<dbReference type="InterPro" id="IPR005074">
    <property type="entry name" value="Peptidase_C39"/>
</dbReference>
<feature type="transmembrane region" description="Helical" evidence="10">
    <location>
        <begin position="283"/>
        <end position="304"/>
    </location>
</feature>
<keyword evidence="9" id="KW-0676">Redox-active center</keyword>
<keyword evidence="8" id="KW-1015">Disulfide bond</keyword>
<dbReference type="GO" id="GO:0016020">
    <property type="term" value="C:membrane"/>
    <property type="evidence" value="ECO:0007669"/>
    <property type="project" value="UniProtKB-SubCell"/>
</dbReference>
<dbReference type="InterPro" id="IPR012336">
    <property type="entry name" value="Thioredoxin-like_fold"/>
</dbReference>
<evidence type="ECO:0000256" key="4">
    <source>
        <dbReference type="ARBA" id="ARBA00022719"/>
    </source>
</evidence>
<feature type="transmembrane region" description="Helical" evidence="10">
    <location>
        <begin position="174"/>
        <end position="195"/>
    </location>
</feature>
<dbReference type="Gene3D" id="1.20.1440.130">
    <property type="entry name" value="VKOR domain"/>
    <property type="match status" value="1"/>
</dbReference>
<dbReference type="Gene3D" id="3.90.70.10">
    <property type="entry name" value="Cysteine proteinases"/>
    <property type="match status" value="1"/>
</dbReference>
<dbReference type="InterPro" id="IPR036249">
    <property type="entry name" value="Thioredoxin-like_sf"/>
</dbReference>
<name>A0A7W6K7Q1_9SPHI</name>
<evidence type="ECO:0000256" key="10">
    <source>
        <dbReference type="SAM" id="Phobius"/>
    </source>
</evidence>
<dbReference type="GO" id="GO:0048038">
    <property type="term" value="F:quinone binding"/>
    <property type="evidence" value="ECO:0007669"/>
    <property type="project" value="UniProtKB-KW"/>
</dbReference>
<feature type="transmembrane region" description="Helical" evidence="10">
    <location>
        <begin position="146"/>
        <end position="168"/>
    </location>
</feature>
<organism evidence="14 15">
    <name type="scientific">Pedobacter zeae</name>
    <dbReference type="NCBI Taxonomy" id="1737356"/>
    <lineage>
        <taxon>Bacteria</taxon>
        <taxon>Pseudomonadati</taxon>
        <taxon>Bacteroidota</taxon>
        <taxon>Sphingobacteriia</taxon>
        <taxon>Sphingobacteriales</taxon>
        <taxon>Sphingobacteriaceae</taxon>
        <taxon>Pedobacter</taxon>
    </lineage>
</organism>
<dbReference type="Gene3D" id="3.40.30.10">
    <property type="entry name" value="Glutaredoxin"/>
    <property type="match status" value="1"/>
</dbReference>
<feature type="transmembrane region" description="Helical" evidence="10">
    <location>
        <begin position="316"/>
        <end position="333"/>
    </location>
</feature>
<evidence type="ECO:0000256" key="2">
    <source>
        <dbReference type="ARBA" id="ARBA00006214"/>
    </source>
</evidence>
<evidence type="ECO:0000313" key="14">
    <source>
        <dbReference type="EMBL" id="MBB4106709.1"/>
    </source>
</evidence>
<feature type="transmembrane region" description="Helical" evidence="10">
    <location>
        <begin position="258"/>
        <end position="276"/>
    </location>
</feature>
<evidence type="ECO:0000259" key="12">
    <source>
        <dbReference type="Pfam" id="PF07884"/>
    </source>
</evidence>
<feature type="transmembrane region" description="Helical" evidence="10">
    <location>
        <begin position="231"/>
        <end position="252"/>
    </location>
</feature>
<dbReference type="CDD" id="cd12921">
    <property type="entry name" value="VKOR_4"/>
    <property type="match status" value="1"/>
</dbReference>